<accession>A0A4R1N7H8</accession>
<dbReference type="InterPro" id="IPR036390">
    <property type="entry name" value="WH_DNA-bd_sf"/>
</dbReference>
<comment type="similarity">
    <text evidence="1">Belongs to the LysR transcriptional regulatory family.</text>
</comment>
<keyword evidence="7" id="KW-1185">Reference proteome</keyword>
<protein>
    <submittedName>
        <fullName evidence="6">LysR family transcriptional regulator</fullName>
    </submittedName>
</protein>
<dbReference type="Gene3D" id="3.40.190.290">
    <property type="match status" value="1"/>
</dbReference>
<feature type="domain" description="HTH lysR-type" evidence="5">
    <location>
        <begin position="21"/>
        <end position="78"/>
    </location>
</feature>
<gene>
    <name evidence="6" type="ORF">BXY66_3394</name>
</gene>
<dbReference type="AlphaFoldDB" id="A0A4R1N7H8"/>
<evidence type="ECO:0000313" key="6">
    <source>
        <dbReference type="EMBL" id="TCL00747.1"/>
    </source>
</evidence>
<evidence type="ECO:0000256" key="2">
    <source>
        <dbReference type="ARBA" id="ARBA00023015"/>
    </source>
</evidence>
<keyword evidence="4" id="KW-0804">Transcription</keyword>
<evidence type="ECO:0000259" key="5">
    <source>
        <dbReference type="PROSITE" id="PS50931"/>
    </source>
</evidence>
<dbReference type="CDD" id="cd08415">
    <property type="entry name" value="PBP2_LysR_opines_like"/>
    <property type="match status" value="1"/>
</dbReference>
<dbReference type="PROSITE" id="PS50931">
    <property type="entry name" value="HTH_LYSR"/>
    <property type="match status" value="1"/>
</dbReference>
<dbReference type="SUPFAM" id="SSF46785">
    <property type="entry name" value="Winged helix' DNA-binding domain"/>
    <property type="match status" value="1"/>
</dbReference>
<dbReference type="InterPro" id="IPR000847">
    <property type="entry name" value="LysR_HTH_N"/>
</dbReference>
<dbReference type="PANTHER" id="PTHR30427">
    <property type="entry name" value="TRANSCRIPTIONAL ACTIVATOR PROTEIN LYSR"/>
    <property type="match status" value="1"/>
</dbReference>
<dbReference type="EMBL" id="SMGR01000003">
    <property type="protein sequence ID" value="TCL00747.1"/>
    <property type="molecule type" value="Genomic_DNA"/>
</dbReference>
<dbReference type="GO" id="GO:0010628">
    <property type="term" value="P:positive regulation of gene expression"/>
    <property type="evidence" value="ECO:0007669"/>
    <property type="project" value="TreeGrafter"/>
</dbReference>
<evidence type="ECO:0000256" key="3">
    <source>
        <dbReference type="ARBA" id="ARBA00023125"/>
    </source>
</evidence>
<dbReference type="Proteomes" id="UP000295673">
    <property type="component" value="Unassembled WGS sequence"/>
</dbReference>
<dbReference type="Pfam" id="PF00126">
    <property type="entry name" value="HTH_1"/>
    <property type="match status" value="1"/>
</dbReference>
<dbReference type="GO" id="GO:0043565">
    <property type="term" value="F:sequence-specific DNA binding"/>
    <property type="evidence" value="ECO:0007669"/>
    <property type="project" value="TreeGrafter"/>
</dbReference>
<dbReference type="SUPFAM" id="SSF53850">
    <property type="entry name" value="Periplasmic binding protein-like II"/>
    <property type="match status" value="1"/>
</dbReference>
<reference evidence="6 7" key="1">
    <citation type="submission" date="2019-03" db="EMBL/GenBank/DDBJ databases">
        <title>Genomic Encyclopedia of Archaeal and Bacterial Type Strains, Phase II (KMG-II): from individual species to whole genera.</title>
        <authorList>
            <person name="Goeker M."/>
        </authorList>
    </citation>
    <scope>NUCLEOTIDE SEQUENCE [LARGE SCALE GENOMIC DNA]</scope>
    <source>
        <strain evidence="6 7">DSM 26433</strain>
    </source>
</reference>
<sequence>MFDLRHPKGNKNSGWGGVMPFKIRQLEAFRAVSDSGSVTKAASTLGVSQPAVSRLMADFAREVGFDLFHRRNGVLVPTSDAQYLLSEVKRVLDGLDHLDDLHRDITERKGGHIRIACLPGFATSFLPRVLADFLRDRPGVTVTLEPDRPERILEWIIGEQYDCAITDGFIGHPATDSEDLYIRTMCVLPPGHPLRAKPVITPQDLADEKIIHTRRDSRFFYHVAKAFSDAKTPLNSLIEVRQFTTACTLVSEGMGASIVSELDAEEYRDTGIVIRPFEPGITHRLSILRPATGASAPVVLDFINAFTTAIQPFVAPTDDMALHPHAT</sequence>
<evidence type="ECO:0000313" key="7">
    <source>
        <dbReference type="Proteomes" id="UP000295673"/>
    </source>
</evidence>
<dbReference type="Gene3D" id="1.10.10.10">
    <property type="entry name" value="Winged helix-like DNA-binding domain superfamily/Winged helix DNA-binding domain"/>
    <property type="match status" value="1"/>
</dbReference>
<organism evidence="6 7">
    <name type="scientific">Shimia isoporae</name>
    <dbReference type="NCBI Taxonomy" id="647720"/>
    <lineage>
        <taxon>Bacteria</taxon>
        <taxon>Pseudomonadati</taxon>
        <taxon>Pseudomonadota</taxon>
        <taxon>Alphaproteobacteria</taxon>
        <taxon>Rhodobacterales</taxon>
        <taxon>Roseobacteraceae</taxon>
    </lineage>
</organism>
<dbReference type="InterPro" id="IPR005119">
    <property type="entry name" value="LysR_subst-bd"/>
</dbReference>
<keyword evidence="3" id="KW-0238">DNA-binding</keyword>
<dbReference type="Pfam" id="PF03466">
    <property type="entry name" value="LysR_substrate"/>
    <property type="match status" value="1"/>
</dbReference>
<dbReference type="PANTHER" id="PTHR30427:SF1">
    <property type="entry name" value="TRANSCRIPTIONAL ACTIVATOR PROTEIN LYSR"/>
    <property type="match status" value="1"/>
</dbReference>
<evidence type="ECO:0000256" key="1">
    <source>
        <dbReference type="ARBA" id="ARBA00009437"/>
    </source>
</evidence>
<evidence type="ECO:0000256" key="4">
    <source>
        <dbReference type="ARBA" id="ARBA00023163"/>
    </source>
</evidence>
<keyword evidence="2" id="KW-0805">Transcription regulation</keyword>
<dbReference type="GO" id="GO:0003700">
    <property type="term" value="F:DNA-binding transcription factor activity"/>
    <property type="evidence" value="ECO:0007669"/>
    <property type="project" value="InterPro"/>
</dbReference>
<proteinExistence type="inferred from homology"/>
<dbReference type="InterPro" id="IPR037424">
    <property type="entry name" value="NocR_PBP2"/>
</dbReference>
<name>A0A4R1N7H8_9RHOB</name>
<dbReference type="InterPro" id="IPR036388">
    <property type="entry name" value="WH-like_DNA-bd_sf"/>
</dbReference>
<comment type="caution">
    <text evidence="6">The sequence shown here is derived from an EMBL/GenBank/DDBJ whole genome shotgun (WGS) entry which is preliminary data.</text>
</comment>